<dbReference type="KEGG" id="yli:2908802"/>
<dbReference type="VEuPathDB" id="FungiDB:YALI0_F22781g"/>
<dbReference type="RefSeq" id="XP_505765.3">
    <property type="nucleotide sequence ID" value="XM_505765.3"/>
</dbReference>
<dbReference type="AlphaFoldDB" id="A0A1D8NPL9"/>
<dbReference type="GeneID" id="2908802"/>
<dbReference type="InterPro" id="IPR032466">
    <property type="entry name" value="Metal_Hydrolase"/>
</dbReference>
<evidence type="ECO:0000256" key="5">
    <source>
        <dbReference type="ARBA" id="ARBA00022723"/>
    </source>
</evidence>
<keyword evidence="7" id="KW-0862">Zinc</keyword>
<dbReference type="InterPro" id="IPR004721">
    <property type="entry name" value="DHOdimr"/>
</dbReference>
<evidence type="ECO:0000313" key="10">
    <source>
        <dbReference type="EMBL" id="AOW07580.1"/>
    </source>
</evidence>
<evidence type="ECO:0000256" key="3">
    <source>
        <dbReference type="ARBA" id="ARBA00005631"/>
    </source>
</evidence>
<evidence type="ECO:0000256" key="4">
    <source>
        <dbReference type="ARBA" id="ARBA00012860"/>
    </source>
</evidence>
<reference evidence="10 11" key="1">
    <citation type="journal article" date="2016" name="PLoS ONE">
        <title>Sequence Assembly of Yarrowia lipolytica Strain W29/CLIB89 Shows Transposable Element Diversity.</title>
        <authorList>
            <person name="Magnan C."/>
            <person name="Yu J."/>
            <person name="Chang I."/>
            <person name="Jahn E."/>
            <person name="Kanomata Y."/>
            <person name="Wu J."/>
            <person name="Zeller M."/>
            <person name="Oakes M."/>
            <person name="Baldi P."/>
            <person name="Sandmeyer S."/>
        </authorList>
    </citation>
    <scope>NUCLEOTIDE SEQUENCE [LARGE SCALE GENOMIC DNA]</scope>
    <source>
        <strain evidence="11">CLIB89(W29)</strain>
    </source>
</reference>
<evidence type="ECO:0000256" key="2">
    <source>
        <dbReference type="ARBA" id="ARBA00004880"/>
    </source>
</evidence>
<dbReference type="InterPro" id="IPR006680">
    <property type="entry name" value="Amidohydro-rel"/>
</dbReference>
<dbReference type="FunFam" id="3.20.20.140:FF:000041">
    <property type="entry name" value="Dihydroorotase, variant"/>
    <property type="match status" value="1"/>
</dbReference>
<dbReference type="PANTHER" id="PTHR43137:SF1">
    <property type="entry name" value="DIHYDROOROTASE"/>
    <property type="match status" value="1"/>
</dbReference>
<dbReference type="PROSITE" id="PS00482">
    <property type="entry name" value="DIHYDROOROTASE_1"/>
    <property type="match status" value="1"/>
</dbReference>
<evidence type="ECO:0000256" key="8">
    <source>
        <dbReference type="ARBA" id="ARBA00022975"/>
    </source>
</evidence>
<keyword evidence="8" id="KW-0665">Pyrimidine biosynthesis</keyword>
<dbReference type="EMBL" id="CP017558">
    <property type="protein sequence ID" value="AOW07580.1"/>
    <property type="molecule type" value="Genomic_DNA"/>
</dbReference>
<dbReference type="eggNOG" id="KOG2902">
    <property type="taxonomic scope" value="Eukaryota"/>
</dbReference>
<dbReference type="SUPFAM" id="SSF51556">
    <property type="entry name" value="Metallo-dependent hydrolases"/>
    <property type="match status" value="1"/>
</dbReference>
<evidence type="ECO:0000256" key="1">
    <source>
        <dbReference type="ARBA" id="ARBA00001947"/>
    </source>
</evidence>
<evidence type="ECO:0000313" key="11">
    <source>
        <dbReference type="Proteomes" id="UP000182444"/>
    </source>
</evidence>
<dbReference type="GO" id="GO:0046872">
    <property type="term" value="F:metal ion binding"/>
    <property type="evidence" value="ECO:0007669"/>
    <property type="project" value="UniProtKB-KW"/>
</dbReference>
<dbReference type="InterPro" id="IPR002195">
    <property type="entry name" value="Dihydroorotase_CS"/>
</dbReference>
<accession>A0A1D8NPL9</accession>
<comment type="pathway">
    <text evidence="2">Pyrimidine metabolism; UMP biosynthesis via de novo pathway; (S)-dihydroorotate from bicarbonate: step 3/3.</text>
</comment>
<proteinExistence type="inferred from homology"/>
<dbReference type="CDD" id="cd01294">
    <property type="entry name" value="DHOase"/>
    <property type="match status" value="1"/>
</dbReference>
<dbReference type="Proteomes" id="UP000182444">
    <property type="component" value="Chromosome 1F"/>
</dbReference>
<dbReference type="PANTHER" id="PTHR43137">
    <property type="entry name" value="DIHYDROOROTASE"/>
    <property type="match status" value="1"/>
</dbReference>
<comment type="similarity">
    <text evidence="3">Belongs to the metallo-dependent hydrolases superfamily. DHOase family. Class II DHOase subfamily.</text>
</comment>
<gene>
    <name evidence="10" type="ORF">YALI1_F29987g</name>
</gene>
<keyword evidence="6" id="KW-0378">Hydrolase</keyword>
<dbReference type="UniPathway" id="UPA00070">
    <property type="reaction ID" value="UER00117"/>
</dbReference>
<dbReference type="VEuPathDB" id="FungiDB:YALI1_F29987g"/>
<sequence length="345" mass="37719">MTSINLGHPVDMHVHLRQGEMMKLVTPTVKQGGFSVAYVMPNLVPPVTSPERAFEYKQELQALAPDTEFMVTMYLSPEITPEVVADAAKKGVSGIKVYPAGVTTNSDQGVSSYEQYYPVFRAMEEHNLVLNLHGECPSTPQSDITVLNAEERFLPTLGELNKMFPKLRIVLEHCTTKAAVDAVNACDDNVSGSITAHHLSLIIDNWSGNAINFCKPVAKLPSDRDALVAAATSGSPKFFFGSDSAPHPIKNKRTCNNAPAGVFTQSHALTYVAQVFDKAGKLDNLKKFVTDNGRKFYQIENMATSGPEVTVVRKEVVIPGLIGPEDDGVVPFRAGEKLDWTIEWN</sequence>
<comment type="cofactor">
    <cofactor evidence="1">
        <name>Zn(2+)</name>
        <dbReference type="ChEBI" id="CHEBI:29105"/>
    </cofactor>
</comment>
<dbReference type="Gene3D" id="3.20.20.140">
    <property type="entry name" value="Metal-dependent hydrolases"/>
    <property type="match status" value="1"/>
</dbReference>
<evidence type="ECO:0000259" key="9">
    <source>
        <dbReference type="Pfam" id="PF04909"/>
    </source>
</evidence>
<evidence type="ECO:0000256" key="7">
    <source>
        <dbReference type="ARBA" id="ARBA00022833"/>
    </source>
</evidence>
<keyword evidence="5" id="KW-0479">Metal-binding</keyword>
<protein>
    <recommendedName>
        <fullName evidence="4">dihydroorotase</fullName>
        <ecNumber evidence="4">3.5.2.3</ecNumber>
    </recommendedName>
</protein>
<dbReference type="GO" id="GO:0006207">
    <property type="term" value="P:'de novo' pyrimidine nucleobase biosynthetic process"/>
    <property type="evidence" value="ECO:0007669"/>
    <property type="project" value="TreeGrafter"/>
</dbReference>
<dbReference type="GO" id="GO:0005737">
    <property type="term" value="C:cytoplasm"/>
    <property type="evidence" value="ECO:0007669"/>
    <property type="project" value="TreeGrafter"/>
</dbReference>
<dbReference type="GO" id="GO:0044205">
    <property type="term" value="P:'de novo' UMP biosynthetic process"/>
    <property type="evidence" value="ECO:0007669"/>
    <property type="project" value="UniProtKB-UniPathway"/>
</dbReference>
<dbReference type="NCBIfam" id="TIGR00856">
    <property type="entry name" value="pyrC_dimer"/>
    <property type="match status" value="1"/>
</dbReference>
<evidence type="ECO:0000256" key="6">
    <source>
        <dbReference type="ARBA" id="ARBA00022801"/>
    </source>
</evidence>
<feature type="domain" description="Amidohydrolase-related" evidence="9">
    <location>
        <begin position="80"/>
        <end position="174"/>
    </location>
</feature>
<dbReference type="PROSITE" id="PS00483">
    <property type="entry name" value="DIHYDROOROTASE_2"/>
    <property type="match status" value="1"/>
</dbReference>
<dbReference type="Pfam" id="PF04909">
    <property type="entry name" value="Amidohydro_2"/>
    <property type="match status" value="1"/>
</dbReference>
<dbReference type="HAMAP" id="MF_00219">
    <property type="entry name" value="PyrC_classII"/>
    <property type="match status" value="1"/>
</dbReference>
<organism evidence="10 11">
    <name type="scientific">Yarrowia lipolytica</name>
    <name type="common">Candida lipolytica</name>
    <dbReference type="NCBI Taxonomy" id="4952"/>
    <lineage>
        <taxon>Eukaryota</taxon>
        <taxon>Fungi</taxon>
        <taxon>Dikarya</taxon>
        <taxon>Ascomycota</taxon>
        <taxon>Saccharomycotina</taxon>
        <taxon>Dipodascomycetes</taxon>
        <taxon>Dipodascales</taxon>
        <taxon>Dipodascales incertae sedis</taxon>
        <taxon>Yarrowia</taxon>
    </lineage>
</organism>
<dbReference type="EC" id="3.5.2.3" evidence="4"/>
<dbReference type="PIRSF" id="PIRSF001237">
    <property type="entry name" value="DHOdimr"/>
    <property type="match status" value="1"/>
</dbReference>
<dbReference type="GO" id="GO:0004151">
    <property type="term" value="F:dihydroorotase activity"/>
    <property type="evidence" value="ECO:0007669"/>
    <property type="project" value="UniProtKB-EC"/>
</dbReference>
<name>A0A1D8NPL9_YARLL</name>